<dbReference type="CTD" id="51635"/>
<evidence type="ECO:0000256" key="1">
    <source>
        <dbReference type="RuleBase" id="RU000363"/>
    </source>
</evidence>
<feature type="domain" description="Ketoreductase" evidence="2">
    <location>
        <begin position="49"/>
        <end position="240"/>
    </location>
</feature>
<evidence type="ECO:0000313" key="10">
    <source>
        <dbReference type="RefSeq" id="XP_032826927.1"/>
    </source>
</evidence>
<sequence length="342" mass="37141">MEWLGVLLLAGIAALVLVQLIRLLLADGDLTLMWAERRGPDPALKLRGHVVWVTGASSGIGEALARELARCGCQLVLSARREAELQRVRKNCLEDSSLKESDILVLPMDVLDLSTHEACTKAVLDRFGRVDVLVNNAGRSQRSLFMDTDLCVYRTLFELNVLAPVSLARCVLPGMMAPGSHGGILLAVSSIAGLAGVPLSAGYCASKHAVQGAFNALRSELDEYPQITISTVCPGPVQSHIISNAFSGKGDEAVGEQKDQTYKMSAERCARLIAVSLAARLPEAWIAQQPYLSAAYLWQYAPTLAWRLTAKIGRRRIYNFRNGLDADVSYFGSKAMKKDKVS</sequence>
<dbReference type="KEGG" id="pmrn:116952037"/>
<evidence type="ECO:0000313" key="6">
    <source>
        <dbReference type="RefSeq" id="XP_032826922.1"/>
    </source>
</evidence>
<dbReference type="AlphaFoldDB" id="A0AAJ7XA63"/>
<dbReference type="Gene3D" id="3.40.50.720">
    <property type="entry name" value="NAD(P)-binding Rossmann-like Domain"/>
    <property type="match status" value="1"/>
</dbReference>
<comment type="similarity">
    <text evidence="1">Belongs to the short-chain dehydrogenases/reductases (SDR) family.</text>
</comment>
<gene>
    <name evidence="4 5 6 7 8 9 10 11" type="primary">DHRS7</name>
</gene>
<dbReference type="RefSeq" id="XP_032826926.1">
    <property type="nucleotide sequence ID" value="XM_032971035.1"/>
</dbReference>
<dbReference type="RefSeq" id="XP_032826924.1">
    <property type="nucleotide sequence ID" value="XM_032971033.1"/>
</dbReference>
<evidence type="ECO:0000313" key="5">
    <source>
        <dbReference type="RefSeq" id="XP_032826921.1"/>
    </source>
</evidence>
<dbReference type="RefSeq" id="XP_032826921.1">
    <property type="nucleotide sequence ID" value="XM_032971030.1"/>
</dbReference>
<evidence type="ECO:0000313" key="7">
    <source>
        <dbReference type="RefSeq" id="XP_032826923.1"/>
    </source>
</evidence>
<dbReference type="RefSeq" id="XP_032826928.1">
    <property type="nucleotide sequence ID" value="XM_032971037.1"/>
</dbReference>
<dbReference type="InterPro" id="IPR053011">
    <property type="entry name" value="SDR_family_member_7"/>
</dbReference>
<organism evidence="3 9">
    <name type="scientific">Petromyzon marinus</name>
    <name type="common">Sea lamprey</name>
    <dbReference type="NCBI Taxonomy" id="7757"/>
    <lineage>
        <taxon>Eukaryota</taxon>
        <taxon>Metazoa</taxon>
        <taxon>Chordata</taxon>
        <taxon>Craniata</taxon>
        <taxon>Vertebrata</taxon>
        <taxon>Cyclostomata</taxon>
        <taxon>Hyperoartia</taxon>
        <taxon>Petromyzontiformes</taxon>
        <taxon>Petromyzontidae</taxon>
        <taxon>Petromyzon</taxon>
    </lineage>
</organism>
<evidence type="ECO:0000313" key="3">
    <source>
        <dbReference type="Proteomes" id="UP001318040"/>
    </source>
</evidence>
<dbReference type="InterPro" id="IPR002347">
    <property type="entry name" value="SDR_fam"/>
</dbReference>
<dbReference type="PRINTS" id="PR00080">
    <property type="entry name" value="SDRFAMILY"/>
</dbReference>
<evidence type="ECO:0000259" key="2">
    <source>
        <dbReference type="SMART" id="SM00822"/>
    </source>
</evidence>
<dbReference type="RefSeq" id="XP_032826920.1">
    <property type="nucleotide sequence ID" value="XM_032971029.1"/>
</dbReference>
<name>A0AAJ7XA63_PETMA</name>
<dbReference type="Pfam" id="PF00106">
    <property type="entry name" value="adh_short"/>
    <property type="match status" value="1"/>
</dbReference>
<dbReference type="RefSeq" id="XP_032826923.1">
    <property type="nucleotide sequence ID" value="XM_032971032.1"/>
</dbReference>
<dbReference type="SUPFAM" id="SSF51735">
    <property type="entry name" value="NAD(P)-binding Rossmann-fold domains"/>
    <property type="match status" value="1"/>
</dbReference>
<dbReference type="RefSeq" id="XP_032826922.1">
    <property type="nucleotide sequence ID" value="XM_032971031.1"/>
</dbReference>
<accession>A0AAJ7XA63</accession>
<evidence type="ECO:0000313" key="11">
    <source>
        <dbReference type="RefSeq" id="XP_032826928.1"/>
    </source>
</evidence>
<dbReference type="SMART" id="SM00822">
    <property type="entry name" value="PKS_KR"/>
    <property type="match status" value="1"/>
</dbReference>
<dbReference type="PANTHER" id="PTHR44269:SF1">
    <property type="entry name" value="DEHYDROGENASE_REDUCTASE SDR FAMILY MEMBER 7"/>
    <property type="match status" value="1"/>
</dbReference>
<protein>
    <submittedName>
        <fullName evidence="4 5">Dehydrogenase/reductase SDR family member 7</fullName>
    </submittedName>
</protein>
<dbReference type="Proteomes" id="UP001318040">
    <property type="component" value="Chromosome 45"/>
</dbReference>
<proteinExistence type="inferred from homology"/>
<evidence type="ECO:0000313" key="8">
    <source>
        <dbReference type="RefSeq" id="XP_032826924.1"/>
    </source>
</evidence>
<dbReference type="PANTHER" id="PTHR44269">
    <property type="entry name" value="DEHYDROGENASE/REDUCTASE SDR FAMILY MEMBER 7-RELATED"/>
    <property type="match status" value="1"/>
</dbReference>
<keyword evidence="3" id="KW-1185">Reference proteome</keyword>
<dbReference type="CDD" id="cd05332">
    <property type="entry name" value="11beta-HSD1_like_SDR_c"/>
    <property type="match status" value="1"/>
</dbReference>
<dbReference type="InterPro" id="IPR036291">
    <property type="entry name" value="NAD(P)-bd_dom_sf"/>
</dbReference>
<reference evidence="4 5" key="1">
    <citation type="submission" date="2025-04" db="UniProtKB">
        <authorList>
            <consortium name="RefSeq"/>
        </authorList>
    </citation>
    <scope>IDENTIFICATION</scope>
    <source>
        <tissue evidence="4 5">Sperm</tissue>
    </source>
</reference>
<dbReference type="GO" id="GO:0016491">
    <property type="term" value="F:oxidoreductase activity"/>
    <property type="evidence" value="ECO:0007669"/>
    <property type="project" value="UniProtKB-ARBA"/>
</dbReference>
<evidence type="ECO:0000313" key="9">
    <source>
        <dbReference type="RefSeq" id="XP_032826926.1"/>
    </source>
</evidence>
<dbReference type="RefSeq" id="XP_032826927.1">
    <property type="nucleotide sequence ID" value="XM_032971036.1"/>
</dbReference>
<evidence type="ECO:0000313" key="4">
    <source>
        <dbReference type="RefSeq" id="XP_032826920.1"/>
    </source>
</evidence>
<dbReference type="PRINTS" id="PR00081">
    <property type="entry name" value="GDHRDH"/>
</dbReference>
<dbReference type="InterPro" id="IPR057326">
    <property type="entry name" value="KR_dom"/>
</dbReference>